<dbReference type="InterPro" id="IPR022105">
    <property type="entry name" value="DUF3645"/>
</dbReference>
<dbReference type="EC" id="3.4.19.12" evidence="2"/>
<keyword evidence="11" id="KW-1185">Reference proteome</keyword>
<evidence type="ECO:0000256" key="1">
    <source>
        <dbReference type="ARBA" id="ARBA00000707"/>
    </source>
</evidence>
<dbReference type="InterPro" id="IPR027417">
    <property type="entry name" value="P-loop_NTPase"/>
</dbReference>
<evidence type="ECO:0000256" key="2">
    <source>
        <dbReference type="ARBA" id="ARBA00012759"/>
    </source>
</evidence>
<dbReference type="PANTHER" id="PTHR13367:SF34">
    <property type="match status" value="1"/>
</dbReference>
<gene>
    <name evidence="10" type="ORF">K444DRAFT_662899</name>
</gene>
<keyword evidence="4" id="KW-0833">Ubl conjugation pathway</keyword>
<dbReference type="Pfam" id="PF20255">
    <property type="entry name" value="DUF6606"/>
    <property type="match status" value="1"/>
</dbReference>
<dbReference type="GO" id="GO:0004843">
    <property type="term" value="F:cysteine-type deubiquitinase activity"/>
    <property type="evidence" value="ECO:0007669"/>
    <property type="project" value="UniProtKB-EC"/>
</dbReference>
<dbReference type="STRING" id="1095630.A0A2J6TD30"/>
<dbReference type="EMBL" id="KZ613787">
    <property type="protein sequence ID" value="PMD60920.1"/>
    <property type="molecule type" value="Genomic_DNA"/>
</dbReference>
<protein>
    <recommendedName>
        <fullName evidence="2">ubiquitinyl hydrolase 1</fullName>
        <ecNumber evidence="2">3.4.19.12</ecNumber>
    </recommendedName>
</protein>
<feature type="domain" description="DUF3638" evidence="7">
    <location>
        <begin position="1997"/>
        <end position="2220"/>
    </location>
</feature>
<dbReference type="PANTHER" id="PTHR13367">
    <property type="entry name" value="UBIQUITIN THIOESTERASE"/>
    <property type="match status" value="1"/>
</dbReference>
<dbReference type="InterPro" id="IPR022099">
    <property type="entry name" value="DUF3638"/>
</dbReference>
<evidence type="ECO:0000259" key="9">
    <source>
        <dbReference type="Pfam" id="PF20255"/>
    </source>
</evidence>
<dbReference type="InterPro" id="IPR046541">
    <property type="entry name" value="DUF6606"/>
</dbReference>
<evidence type="ECO:0000256" key="5">
    <source>
        <dbReference type="ARBA" id="ARBA00022801"/>
    </source>
</evidence>
<dbReference type="Pfam" id="PF12340">
    <property type="entry name" value="DUF3638"/>
    <property type="match status" value="1"/>
</dbReference>
<organism evidence="10 11">
    <name type="scientific">Hyaloscypha bicolor E</name>
    <dbReference type="NCBI Taxonomy" id="1095630"/>
    <lineage>
        <taxon>Eukaryota</taxon>
        <taxon>Fungi</taxon>
        <taxon>Dikarya</taxon>
        <taxon>Ascomycota</taxon>
        <taxon>Pezizomycotina</taxon>
        <taxon>Leotiomycetes</taxon>
        <taxon>Helotiales</taxon>
        <taxon>Hyaloscyphaceae</taxon>
        <taxon>Hyaloscypha</taxon>
        <taxon>Hyaloscypha bicolor</taxon>
    </lineage>
</organism>
<dbReference type="InterPro" id="IPR051346">
    <property type="entry name" value="OTU_Deubiquitinase"/>
</dbReference>
<keyword evidence="5" id="KW-0378">Hydrolase</keyword>
<dbReference type="Proteomes" id="UP000235371">
    <property type="component" value="Unassembled WGS sequence"/>
</dbReference>
<accession>A0A2J6TD30</accession>
<dbReference type="SUPFAM" id="SSF52540">
    <property type="entry name" value="P-loop containing nucleoside triphosphate hydrolases"/>
    <property type="match status" value="1"/>
</dbReference>
<dbReference type="RefSeq" id="XP_024737824.1">
    <property type="nucleotide sequence ID" value="XM_024886762.1"/>
</dbReference>
<evidence type="ECO:0000256" key="3">
    <source>
        <dbReference type="ARBA" id="ARBA00022670"/>
    </source>
</evidence>
<feature type="domain" description="DUF3645" evidence="8">
    <location>
        <begin position="2340"/>
        <end position="2372"/>
    </location>
</feature>
<keyword evidence="6" id="KW-0788">Thiol protease</keyword>
<reference evidence="10 11" key="1">
    <citation type="submission" date="2016-04" db="EMBL/GenBank/DDBJ databases">
        <title>A degradative enzymes factory behind the ericoid mycorrhizal symbiosis.</title>
        <authorList>
            <consortium name="DOE Joint Genome Institute"/>
            <person name="Martino E."/>
            <person name="Morin E."/>
            <person name="Grelet G."/>
            <person name="Kuo A."/>
            <person name="Kohler A."/>
            <person name="Daghino S."/>
            <person name="Barry K."/>
            <person name="Choi C."/>
            <person name="Cichocki N."/>
            <person name="Clum A."/>
            <person name="Copeland A."/>
            <person name="Hainaut M."/>
            <person name="Haridas S."/>
            <person name="Labutti K."/>
            <person name="Lindquist E."/>
            <person name="Lipzen A."/>
            <person name="Khouja H.-R."/>
            <person name="Murat C."/>
            <person name="Ohm R."/>
            <person name="Olson A."/>
            <person name="Spatafora J."/>
            <person name="Veneault-Fourrey C."/>
            <person name="Henrissat B."/>
            <person name="Grigoriev I."/>
            <person name="Martin F."/>
            <person name="Perotto S."/>
        </authorList>
    </citation>
    <scope>NUCLEOTIDE SEQUENCE [LARGE SCALE GENOMIC DNA]</scope>
    <source>
        <strain evidence="10 11">E</strain>
    </source>
</reference>
<evidence type="ECO:0000256" key="4">
    <source>
        <dbReference type="ARBA" id="ARBA00022786"/>
    </source>
</evidence>
<comment type="catalytic activity">
    <reaction evidence="1">
        <text>Thiol-dependent hydrolysis of ester, thioester, amide, peptide and isopeptide bonds formed by the C-terminal Gly of ubiquitin (a 76-residue protein attached to proteins as an intracellular targeting signal).</text>
        <dbReference type="EC" id="3.4.19.12"/>
    </reaction>
</comment>
<dbReference type="InParanoid" id="A0A2J6TD30"/>
<evidence type="ECO:0000259" key="8">
    <source>
        <dbReference type="Pfam" id="PF12359"/>
    </source>
</evidence>
<dbReference type="Pfam" id="PF12359">
    <property type="entry name" value="DUF3645"/>
    <property type="match status" value="1"/>
</dbReference>
<keyword evidence="3" id="KW-0645">Protease</keyword>
<dbReference type="GO" id="GO:0006508">
    <property type="term" value="P:proteolysis"/>
    <property type="evidence" value="ECO:0007669"/>
    <property type="project" value="UniProtKB-KW"/>
</dbReference>
<feature type="domain" description="DUF6606" evidence="9">
    <location>
        <begin position="10"/>
        <end position="277"/>
    </location>
</feature>
<dbReference type="OrthoDB" id="3182339at2759"/>
<evidence type="ECO:0000259" key="7">
    <source>
        <dbReference type="Pfam" id="PF12340"/>
    </source>
</evidence>
<name>A0A2J6TD30_9HELO</name>
<evidence type="ECO:0000313" key="11">
    <source>
        <dbReference type="Proteomes" id="UP000235371"/>
    </source>
</evidence>
<evidence type="ECO:0000313" key="10">
    <source>
        <dbReference type="EMBL" id="PMD60920.1"/>
    </source>
</evidence>
<dbReference type="GeneID" id="36594839"/>
<sequence length="3084" mass="349565">MAEAQALPYIINHVFLPPKLPQEDDSGVDKDSALILECEAALKSFQAHLPSHECRRWAACTRMLRKMLELRDPSGDMIPGKVEATLESMADQDVLAVHIRGQNAGLVVRKLGEQFSFESFELSPTTQAVMATKGRLKRCFPGPAIAISQERMVDYFFREALAQLLTRLDVDTPQEAWPVVSKAQSQSIEVRDTVHPKFVIEMLTGILRGIGQSFDVLRIYKHTRDDVLWNRALKPWRRSPLWLLLRVALQTSLATREDGDHMWYKSFMVFFMARILQRSLQASLPSDLLFIMAAKISRRTLKLALGDEPSWMQDIHSSIEASHRELATRWSSIEQNPDPFRTQEGWNSSAMSFCQDTGLSLLKLRPYLQTIATRKTAPGGHDNFTSGCRQRIKQCSSSFPELDHLEVEVDTRLGLADLELWVQDCLAGWLDVNLDSQHACTLLAELIEKYTKVAGSTYAGNPEALSLMLLTSMDLWVALDKCAIRHYPLLRKYNPEFPPSLFDPLLLPKRPQMERLSSVEQYLRQRRNQATPGFPSIFHGVNTTTSFAVQYFEQSHRHQVLRQRIELAAQAERDRKRSELGKMRQKYQELMRDSNARTCDYERHWERHRQVSRHSPNCQKCQLKSTANSLQITVHEWPLPLGELAVKTAVFELEVPTPIAKWRDATYGLLVDIFSPAQPRSQRSSKEKVYCMNDFNGLKKYFKSQPARLQLASTAKPFIVAHYGSKSVPQATEESICVNNGLVYSMYDSKSRQWTKDLLGRCDVQRICTFQLPPGPYRKLQFALDGTTHTSNEVLAKQSECPRSLNLHEFYAFATLRSGNRLQWRNMARELVPRVLTFSSEETYMLVVQAAWQVGPSGGGQPCRESHIDLEEEEFGMSLLLVLEEALGAVEGNWQGAGAVRTFIALAARLLSLSPFGKVHNRCFLLLRRAREVTLRWTREVGRLLHGSEDAEESKTLNIRVLEMALTCHGTFNVDRCHVSEMLSSVEDIAAITECSITVHDRCPAVTENLPQAVKTLLQGFMRLSQLLEPALRERILTDRRSIDPTVHQLWAGYRPGSLWTALKSPSQRWLVTRTTSEGGYSPVSVHYNTLDGSLLVKGIPLARLPRPYEFHTTYCRLFGEKVLDVVPSTMSGMDFETRNELCGQQVHFAMYGSELIIRTRRQEQVCEVLPLHSLQGDFPRALVQDYAHWFEVSTGSVEWRPLTRMWIHSPDNWQMRADNHGMFVLSHGTKALVDLRSPTAKSISRVLSPLEHATHIHIILNHETGALEVQLPRLKLDFHLKGCGSLLESKQFRGTVVDERQSFGTLTGLVNKLVLREIERPSRSVIIPHGKVSFLPDGYHVRVMIDTAAAIHVKYHSYSIDSQLGRLVDNGSLQSRLFRLYLHATTAHCLIDQLTGRTGTEEALDGLAGAATRSFVKLEPADVELLEMLTRLTPRRQYYPDYLRVMQQVEWEKLSPLSQHCAFYQQVRSVLNQAKLFHVFQEQPAQLLISDTSGEQDLLERAAIRDSSFQVHGFGAESYTTDYDIVYASRDQVLDSTRELQTCRTAKLVDDWSTNLVVHSQLLSEVESWGEPIRGPGYEDDLTVGFDLKWLDAPAEFLPDHLCTLQHIFSRSVVKWDKYKIMILLSTLSYSRHAKQELVQTLLAFATTPRLRALQPPSYAVFQLSEGYRPVRETLVSVAEGHVRQFYECPECNLPRLPDEDYYLADERRRDQHCIAKEEQIRMFVNDLILQWPEADISTPSDVNHSTYISVDAATRSARTCFQSWHRNAHFKEYIEQAQITLSALPTWHKNLEGYSFSLPFNGYISRRAHVTFDDLTRNPAPGLPPADKGAFDTWIFCDDKGNADHSKLKQLLARVSSRCSSGHEERYAGDLLKSFEALGEETSVELKPPAGLSRRLRSYLKQAQRHVDDVYGTICSHLQTGSWNTVREARMLPRVSKTSILSHLASDKVDALPPLWKMSIVQYGLAITTLQRAERLLASAGNMAELLGELKNPGHRDWDPLDFPQWLLLEIENNILIRQDQAQISREMMSPSSGSNSVMQLNMGLGKSSVIVPIAAAALADKTQLVRIVVLKPLAMQMFQLLRKKLGGLLNRRVFYMPISRSLNLDIPQALQIRDLLEECMRAGGIILVQPEHILSFELMGFERLLSGNSELGNILIRTQEWLREHSRDILDESDEILSVRFELIYTMGMQRAIEFSPDRWAIIQYVLRLLGRCAHQVLDLFPHGLEVILAQPGSFPRVRILEARAGDVLLRMVARQVCDNGVPGLPVWSLPRSIRSALFEFLIDPTWSATATQSLQKFAAGSEPVEKGLLLLKGLFAIGVLKFCLAQKRWRVHYGLDPSRTMLAVPYHAKDSPAPRAEFSHPDATIVLTCLSYYYGGLSDQQIHASFEALLQSDHAAEEYAYWVQDAPQLPMAFRQLPGINLSNTGQCCREVFPPLRFAIRVVNFYMSNIVFPTEMKEFPHKLSSSGWDIAREKGHPTTGFSGTNDSRYILPLSISQCDLPPQLSTNAAVLDCLLRRENSVVDICQASGTGALDAEVLVRMASTLDPPVRVILDVGAQVLELQNEEMARIWLSSVPDSGAQAAIFFNVRNDICVLSRDGTSEPLQVSPFSKQLDQCLVYLDEAHTRGTDLRMPENYRAIVTLGPGLTKDRLVQACMRMRKLGKGQSVVFCSSMEVHRQILESSGRSHGIIEVADVLQWCIAGTCSHARKSIALWATQGLRHQRRHAACSLPLVNAEGRVSGYLAKYLLEREAQSLQERYGNGGPQHEEQILLHNVMEEPLMGRKQQLADIRVKCREFDIASFNTAALHEEQERELSPENEREQQVELPAALTPRIHYVHPDVRLFIRHGVFERSSDAFRPAFDTLRNTTALNYYESTWPEDLVVTTDFAQTVQASDEQLLDSYLRPVHWMVSCKSGDTINYVVLSPLEAHELLPCIRKHQHVILHVYSPRLNVSARTLEDLSFCAIPAIPESWSAPHIVRQLNLFAGQLYIRNYDEYVLLCGFLGLCSEPPDDHIKVARDGFISPQDRALSNSVMLRECPFTTSPVAFLRMIMALRRKGQSFVMSHFGMILNGELIAREQF</sequence>
<evidence type="ECO:0000256" key="6">
    <source>
        <dbReference type="ARBA" id="ARBA00022807"/>
    </source>
</evidence>
<proteinExistence type="predicted"/>